<dbReference type="Proteomes" id="UP000095280">
    <property type="component" value="Unplaced"/>
</dbReference>
<proteinExistence type="predicted"/>
<accession>A0A1I8FLA6</accession>
<keyword evidence="1" id="KW-1185">Reference proteome</keyword>
<reference evidence="2" key="1">
    <citation type="submission" date="2016-11" db="UniProtKB">
        <authorList>
            <consortium name="WormBaseParasite"/>
        </authorList>
    </citation>
    <scope>IDENTIFICATION</scope>
</reference>
<dbReference type="WBParaSite" id="maker-unitig_38987-snap-gene-0.3-mRNA-1">
    <property type="protein sequence ID" value="maker-unitig_38987-snap-gene-0.3-mRNA-1"/>
    <property type="gene ID" value="maker-unitig_38987-snap-gene-0.3"/>
</dbReference>
<evidence type="ECO:0000313" key="2">
    <source>
        <dbReference type="WBParaSite" id="maker-unitig_38987-snap-gene-0.3-mRNA-1"/>
    </source>
</evidence>
<organism evidence="1 2">
    <name type="scientific">Macrostomum lignano</name>
    <dbReference type="NCBI Taxonomy" id="282301"/>
    <lineage>
        <taxon>Eukaryota</taxon>
        <taxon>Metazoa</taxon>
        <taxon>Spiralia</taxon>
        <taxon>Lophotrochozoa</taxon>
        <taxon>Platyhelminthes</taxon>
        <taxon>Rhabditophora</taxon>
        <taxon>Macrostomorpha</taxon>
        <taxon>Macrostomida</taxon>
        <taxon>Macrostomidae</taxon>
        <taxon>Macrostomum</taxon>
    </lineage>
</organism>
<protein>
    <submittedName>
        <fullName evidence="2">Kinesin motor domain-containing protein</fullName>
    </submittedName>
</protein>
<name>A0A1I8FLA6_9PLAT</name>
<evidence type="ECO:0000313" key="1">
    <source>
        <dbReference type="Proteomes" id="UP000095280"/>
    </source>
</evidence>
<sequence>GRLTVSDSRVAALKGSTLEGVGSRPRLVLRGGAAPRQCQPVCRTGGQRPRSTAWRRTLSPNLSKFFERYNQSGYVRIVVRFTRRPLEAAVEDIDPDYITVQVVSYNASALRPLDRSSAPNWPIFMPLPRRRQRHRQNVSRCCQSDFCGGGGSEAARAVLC</sequence>
<dbReference type="AlphaFoldDB" id="A0A1I8FLA6"/>